<feature type="region of interest" description="Disordered" evidence="1">
    <location>
        <begin position="268"/>
        <end position="308"/>
    </location>
</feature>
<keyword evidence="4" id="KW-1185">Reference proteome</keyword>
<dbReference type="GeneID" id="64968862"/>
<dbReference type="InterPro" id="IPR036638">
    <property type="entry name" value="HLH_DNA-bd_sf"/>
</dbReference>
<feature type="domain" description="BHLH" evidence="2">
    <location>
        <begin position="301"/>
        <end position="390"/>
    </location>
</feature>
<feature type="region of interest" description="Disordered" evidence="1">
    <location>
        <begin position="410"/>
        <end position="437"/>
    </location>
</feature>
<organism evidence="3 4">
    <name type="scientific">Aspergillus puulaauensis</name>
    <dbReference type="NCBI Taxonomy" id="1220207"/>
    <lineage>
        <taxon>Eukaryota</taxon>
        <taxon>Fungi</taxon>
        <taxon>Dikarya</taxon>
        <taxon>Ascomycota</taxon>
        <taxon>Pezizomycotina</taxon>
        <taxon>Eurotiomycetes</taxon>
        <taxon>Eurotiomycetidae</taxon>
        <taxon>Eurotiales</taxon>
        <taxon>Aspergillaceae</taxon>
        <taxon>Aspergillus</taxon>
    </lineage>
</organism>
<dbReference type="SUPFAM" id="SSF47459">
    <property type="entry name" value="HLH, helix-loop-helix DNA-binding domain"/>
    <property type="match status" value="1"/>
</dbReference>
<dbReference type="AlphaFoldDB" id="A0A7R7XCE7"/>
<evidence type="ECO:0000259" key="2">
    <source>
        <dbReference type="PROSITE" id="PS50888"/>
    </source>
</evidence>
<evidence type="ECO:0000313" key="4">
    <source>
        <dbReference type="Proteomes" id="UP000654913"/>
    </source>
</evidence>
<feature type="compositionally biased region" description="Basic and acidic residues" evidence="1">
    <location>
        <begin position="417"/>
        <end position="437"/>
    </location>
</feature>
<evidence type="ECO:0000313" key="3">
    <source>
        <dbReference type="EMBL" id="BCS18857.1"/>
    </source>
</evidence>
<dbReference type="Gene3D" id="4.10.280.10">
    <property type="entry name" value="Helix-loop-helix DNA-binding domain"/>
    <property type="match status" value="1"/>
</dbReference>
<gene>
    <name evidence="3" type="ORF">APUU_11685S</name>
</gene>
<dbReference type="InterPro" id="IPR011598">
    <property type="entry name" value="bHLH_dom"/>
</dbReference>
<feature type="region of interest" description="Disordered" evidence="1">
    <location>
        <begin position="1"/>
        <end position="45"/>
    </location>
</feature>
<reference evidence="3" key="2">
    <citation type="submission" date="2021-02" db="EMBL/GenBank/DDBJ databases">
        <title>Aspergillus puulaauensis MK2 genome sequence.</title>
        <authorList>
            <person name="Futagami T."/>
            <person name="Mori K."/>
            <person name="Kadooka C."/>
            <person name="Tanaka T."/>
        </authorList>
    </citation>
    <scope>NUCLEOTIDE SEQUENCE</scope>
    <source>
        <strain evidence="3">MK2</strain>
    </source>
</reference>
<dbReference type="PROSITE" id="PS50888">
    <property type="entry name" value="BHLH"/>
    <property type="match status" value="1"/>
</dbReference>
<feature type="compositionally biased region" description="Low complexity" evidence="1">
    <location>
        <begin position="16"/>
        <end position="30"/>
    </location>
</feature>
<dbReference type="GO" id="GO:0046983">
    <property type="term" value="F:protein dimerization activity"/>
    <property type="evidence" value="ECO:0007669"/>
    <property type="project" value="InterPro"/>
</dbReference>
<dbReference type="KEGG" id="apuu:APUU_11685S"/>
<feature type="region of interest" description="Disordered" evidence="1">
    <location>
        <begin position="346"/>
        <end position="376"/>
    </location>
</feature>
<reference evidence="3" key="1">
    <citation type="submission" date="2021-01" db="EMBL/GenBank/DDBJ databases">
        <authorList>
            <consortium name="Aspergillus puulaauensis MK2 genome sequencing consortium"/>
            <person name="Kazuki M."/>
            <person name="Futagami T."/>
        </authorList>
    </citation>
    <scope>NUCLEOTIDE SEQUENCE</scope>
    <source>
        <strain evidence="3">MK2</strain>
    </source>
</reference>
<dbReference type="OrthoDB" id="2133190at2759"/>
<name>A0A7R7XCE7_9EURO</name>
<dbReference type="RefSeq" id="XP_041551051.1">
    <property type="nucleotide sequence ID" value="XM_041697802.1"/>
</dbReference>
<protein>
    <recommendedName>
        <fullName evidence="2">BHLH domain-containing protein</fullName>
    </recommendedName>
</protein>
<sequence length="437" mass="46426">MSPRAPGNNMNLQLHGAAAPVGPVAPAGPAGPAGPSGPAPAFPASPFVPQQALLSGYQQDMAPQLDPSMSESPLSMKSEIMTPDVSMADLLSLPESTLPQSAIPTENMQHSFMPDGTIPNGIMPHDLISKGALPHDMISNGMVPDGTMPDMMDPQMNRLEGLQGLPGVPTYTDEYPSSNHEQAWFQCSSGGLGSSDLSRAQSLDIDSNSPGTIHSFGSMQAPLMGFTSPMPVQIHLQHAPAPYPMSPRPGSNRIICNNRSNRNRYTPAQYGRGISGPVPGLESHASPRTNAELEQEARHAQRRKSHNSVEKRYRHNLNAKYLQLDSAISRSACSFPVAGGSCPGSEDKVHSQIAPSDQEAEAAVKKKGGQRASQSKAGVLAGAIARLQQMADEIHMLKLKVAMCEASRVADSQQVHDGVDAEHGDEDKDAPHDVEDV</sequence>
<dbReference type="Pfam" id="PF00010">
    <property type="entry name" value="HLH"/>
    <property type="match status" value="1"/>
</dbReference>
<dbReference type="Proteomes" id="UP000654913">
    <property type="component" value="Chromosome 1"/>
</dbReference>
<accession>A0A7R7XCE7</accession>
<dbReference type="EMBL" id="AP024443">
    <property type="protein sequence ID" value="BCS18857.1"/>
    <property type="molecule type" value="Genomic_DNA"/>
</dbReference>
<evidence type="ECO:0000256" key="1">
    <source>
        <dbReference type="SAM" id="MobiDB-lite"/>
    </source>
</evidence>
<dbReference type="SMART" id="SM00353">
    <property type="entry name" value="HLH"/>
    <property type="match status" value="1"/>
</dbReference>
<proteinExistence type="predicted"/>